<keyword evidence="4" id="KW-1185">Reference proteome</keyword>
<evidence type="ECO:0000259" key="2">
    <source>
        <dbReference type="Pfam" id="PF01266"/>
    </source>
</evidence>
<name>A0A1G6D2H8_9HYPH</name>
<dbReference type="AlphaFoldDB" id="A0A1G6D2H8"/>
<dbReference type="EMBL" id="FMXQ01000006">
    <property type="protein sequence ID" value="SDB39382.1"/>
    <property type="molecule type" value="Genomic_DNA"/>
</dbReference>
<dbReference type="RefSeq" id="WP_090877261.1">
    <property type="nucleotide sequence ID" value="NZ_FMXQ01000006.1"/>
</dbReference>
<dbReference type="Proteomes" id="UP000199071">
    <property type="component" value="Unassembled WGS sequence"/>
</dbReference>
<dbReference type="SUPFAM" id="SSF51905">
    <property type="entry name" value="FAD/NAD(P)-binding domain"/>
    <property type="match status" value="1"/>
</dbReference>
<dbReference type="Pfam" id="PF01266">
    <property type="entry name" value="DAO"/>
    <property type="match status" value="1"/>
</dbReference>
<dbReference type="InterPro" id="IPR006076">
    <property type="entry name" value="FAD-dep_OxRdtase"/>
</dbReference>
<reference evidence="3 4" key="1">
    <citation type="submission" date="2016-10" db="EMBL/GenBank/DDBJ databases">
        <authorList>
            <person name="de Groot N.N."/>
        </authorList>
    </citation>
    <scope>NUCLEOTIDE SEQUENCE [LARGE SCALE GENOMIC DNA]</scope>
    <source>
        <strain evidence="3 4">ATCC 35022</strain>
    </source>
</reference>
<proteinExistence type="predicted"/>
<protein>
    <submittedName>
        <fullName evidence="3">FAD dependent oxidoreductase</fullName>
    </submittedName>
</protein>
<keyword evidence="1" id="KW-0560">Oxidoreductase</keyword>
<evidence type="ECO:0000313" key="3">
    <source>
        <dbReference type="EMBL" id="SDB39382.1"/>
    </source>
</evidence>
<dbReference type="Gene3D" id="3.50.50.60">
    <property type="entry name" value="FAD/NAD(P)-binding domain"/>
    <property type="match status" value="1"/>
</dbReference>
<accession>A0A1G6D2H8</accession>
<feature type="domain" description="FAD dependent oxidoreductase" evidence="2">
    <location>
        <begin position="2"/>
        <end position="333"/>
    </location>
</feature>
<gene>
    <name evidence="3" type="ORF">SAMN02982931_02932</name>
</gene>
<evidence type="ECO:0000313" key="4">
    <source>
        <dbReference type="Proteomes" id="UP000199071"/>
    </source>
</evidence>
<sequence length="406" mass="43500">MRVAVLGGGLQGCCAALAMADRGAHVTIFDRNDSLLTRAGAANEGKIHLGYMYAGDRSLKTARTMMIGALSFEPFLKRHLGAASPALRTSAPATYVIHRDAQQPADEIAAYLGTVHSLIAEQAASDPSAYFGMDLTAPPRRLSAAERAAGFDPELAVDAYQTAEVAIDPMVVGEAVRACIADHPRIETRLGCEVLDARDEADQMTVIGREGSGAVAEPFDQVVNALWCGRLALNEAVGLETGRAWVHRLKYGVSFRFPEGAERPPSATFILGPFGEVVSYGEGLTYLTWYPACVRAISRDLAPPQWATYPDDPLRSEVLEGTLTAMKDIVPALRGLDPAALPEATVKGGAIVAWGATDIYDPGSELHRRYEIGVTSRGRFHSVDPGKLTMAPYFAEQCADRVLGRA</sequence>
<organism evidence="3 4">
    <name type="scientific">Bauldia litoralis</name>
    <dbReference type="NCBI Taxonomy" id="665467"/>
    <lineage>
        <taxon>Bacteria</taxon>
        <taxon>Pseudomonadati</taxon>
        <taxon>Pseudomonadota</taxon>
        <taxon>Alphaproteobacteria</taxon>
        <taxon>Hyphomicrobiales</taxon>
        <taxon>Kaistiaceae</taxon>
        <taxon>Bauldia</taxon>
    </lineage>
</organism>
<dbReference type="STRING" id="665467.SAMN02982931_02932"/>
<dbReference type="InterPro" id="IPR036188">
    <property type="entry name" value="FAD/NAD-bd_sf"/>
</dbReference>
<dbReference type="GO" id="GO:0016491">
    <property type="term" value="F:oxidoreductase activity"/>
    <property type="evidence" value="ECO:0007669"/>
    <property type="project" value="UniProtKB-KW"/>
</dbReference>
<evidence type="ECO:0000256" key="1">
    <source>
        <dbReference type="ARBA" id="ARBA00023002"/>
    </source>
</evidence>
<dbReference type="OrthoDB" id="9815989at2"/>